<accession>A0A8H9NQY3</accession>
<feature type="domain" description="HTH tetR-type" evidence="4">
    <location>
        <begin position="21"/>
        <end position="81"/>
    </location>
</feature>
<dbReference type="InterPro" id="IPR001647">
    <property type="entry name" value="HTH_TetR"/>
</dbReference>
<dbReference type="RefSeq" id="WP_174349387.1">
    <property type="nucleotide sequence ID" value="NZ_JAAMQE010000001.1"/>
</dbReference>
<comment type="caution">
    <text evidence="5">The sequence shown here is derived from an EMBL/GenBank/DDBJ whole genome shotgun (WGS) entry which is preliminary data.</text>
</comment>
<feature type="DNA-binding region" description="H-T-H motif" evidence="2">
    <location>
        <begin position="44"/>
        <end position="63"/>
    </location>
</feature>
<gene>
    <name evidence="5" type="ORF">I8Y00_000009</name>
</gene>
<evidence type="ECO:0000256" key="1">
    <source>
        <dbReference type="ARBA" id="ARBA00023125"/>
    </source>
</evidence>
<dbReference type="PRINTS" id="PR00455">
    <property type="entry name" value="HTHTETR"/>
</dbReference>
<dbReference type="EMBL" id="DACSDU010000001">
    <property type="protein sequence ID" value="HAT1583725.1"/>
    <property type="molecule type" value="Genomic_DNA"/>
</dbReference>
<dbReference type="InterPro" id="IPR009057">
    <property type="entry name" value="Homeodomain-like_sf"/>
</dbReference>
<dbReference type="SUPFAM" id="SSF46689">
    <property type="entry name" value="Homeodomain-like"/>
    <property type="match status" value="1"/>
</dbReference>
<dbReference type="AlphaFoldDB" id="A0A8H9NQY3"/>
<name>A0A8H9NQY3_9ENTR</name>
<dbReference type="Proteomes" id="UP000864563">
    <property type="component" value="Unassembled WGS sequence"/>
</dbReference>
<reference evidence="5" key="1">
    <citation type="journal article" date="2018" name="Genome Biol.">
        <title>SKESA: strategic k-mer extension for scrupulous assemblies.</title>
        <authorList>
            <person name="Souvorov A."/>
            <person name="Agarwala R."/>
            <person name="Lipman D.J."/>
        </authorList>
    </citation>
    <scope>NUCLEOTIDE SEQUENCE</scope>
    <source>
        <strain evidence="5">YDC697-2</strain>
    </source>
</reference>
<keyword evidence="1 2" id="KW-0238">DNA-binding</keyword>
<protein>
    <submittedName>
        <fullName evidence="5">TetR family transcriptional regulator</fullName>
    </submittedName>
</protein>
<dbReference type="Gene3D" id="1.10.357.10">
    <property type="entry name" value="Tetracycline Repressor, domain 2"/>
    <property type="match status" value="1"/>
</dbReference>
<sequence>MPSAPENPAQKPARAVRRHDPERRERIITAALDTIAENGVAEATLRRVAAAADVPLGSISYHFSGREELLFEAFSRFSGEMVLDLETSLSNARTPRQVKTAIVEHICGPAWAVRRNLLLSYELYAYSSRQKGSTQVWLNWIARVRAILLRHFDKRTADAIDALIEGYIIHRSIDQEPPTKRDIQAVIDKLTS</sequence>
<proteinExistence type="predicted"/>
<dbReference type="PANTHER" id="PTHR30055">
    <property type="entry name" value="HTH-TYPE TRANSCRIPTIONAL REGULATOR RUTR"/>
    <property type="match status" value="1"/>
</dbReference>
<organism evidence="5">
    <name type="scientific">Citrobacter farmeri</name>
    <dbReference type="NCBI Taxonomy" id="67824"/>
    <lineage>
        <taxon>Bacteria</taxon>
        <taxon>Pseudomonadati</taxon>
        <taxon>Pseudomonadota</taxon>
        <taxon>Gammaproteobacteria</taxon>
        <taxon>Enterobacterales</taxon>
        <taxon>Enterobacteriaceae</taxon>
        <taxon>Citrobacter</taxon>
    </lineage>
</organism>
<dbReference type="GO" id="GO:0000976">
    <property type="term" value="F:transcription cis-regulatory region binding"/>
    <property type="evidence" value="ECO:0007669"/>
    <property type="project" value="TreeGrafter"/>
</dbReference>
<dbReference type="GO" id="GO:0003700">
    <property type="term" value="F:DNA-binding transcription factor activity"/>
    <property type="evidence" value="ECO:0007669"/>
    <property type="project" value="TreeGrafter"/>
</dbReference>
<evidence type="ECO:0000256" key="2">
    <source>
        <dbReference type="PROSITE-ProRule" id="PRU00335"/>
    </source>
</evidence>
<dbReference type="PROSITE" id="PS50977">
    <property type="entry name" value="HTH_TETR_2"/>
    <property type="match status" value="1"/>
</dbReference>
<feature type="region of interest" description="Disordered" evidence="3">
    <location>
        <begin position="1"/>
        <end position="22"/>
    </location>
</feature>
<dbReference type="Pfam" id="PF00440">
    <property type="entry name" value="TetR_N"/>
    <property type="match status" value="1"/>
</dbReference>
<reference evidence="5" key="2">
    <citation type="submission" date="2020-11" db="EMBL/GenBank/DDBJ databases">
        <authorList>
            <consortium name="NCBI Pathogen Detection Project"/>
        </authorList>
    </citation>
    <scope>NUCLEOTIDE SEQUENCE</scope>
    <source>
        <strain evidence="5">YDC697-2</strain>
    </source>
</reference>
<dbReference type="PANTHER" id="PTHR30055:SF226">
    <property type="entry name" value="HTH-TYPE TRANSCRIPTIONAL REGULATOR PKSA"/>
    <property type="match status" value="1"/>
</dbReference>
<evidence type="ECO:0000256" key="3">
    <source>
        <dbReference type="SAM" id="MobiDB-lite"/>
    </source>
</evidence>
<dbReference type="InterPro" id="IPR050109">
    <property type="entry name" value="HTH-type_TetR-like_transc_reg"/>
</dbReference>
<evidence type="ECO:0000313" key="5">
    <source>
        <dbReference type="EMBL" id="HAT1583725.1"/>
    </source>
</evidence>
<evidence type="ECO:0000259" key="4">
    <source>
        <dbReference type="PROSITE" id="PS50977"/>
    </source>
</evidence>